<dbReference type="PROSITE" id="PS51197">
    <property type="entry name" value="HTH_RRF2_2"/>
    <property type="match status" value="1"/>
</dbReference>
<evidence type="ECO:0000313" key="2">
    <source>
        <dbReference type="EMBL" id="KAB8122898.1"/>
    </source>
</evidence>
<keyword evidence="4" id="KW-1185">Reference proteome</keyword>
<dbReference type="EMBL" id="QYAZ01000001">
    <property type="protein sequence ID" value="KAB8122898.1"/>
    <property type="molecule type" value="Genomic_DNA"/>
</dbReference>
<dbReference type="InterPro" id="IPR036388">
    <property type="entry name" value="WH-like_DNA-bd_sf"/>
</dbReference>
<gene>
    <name evidence="2" type="ORF">D3W54_00045</name>
    <name evidence="3" type="ORF">D3W54_00610</name>
</gene>
<dbReference type="EMBL" id="QYAZ01000001">
    <property type="protein sequence ID" value="KAB8122985.1"/>
    <property type="molecule type" value="Genomic_DNA"/>
</dbReference>
<dbReference type="PANTHER" id="PTHR33221:SF4">
    <property type="entry name" value="HTH-TYPE TRANSCRIPTIONAL REPRESSOR NSRR"/>
    <property type="match status" value="1"/>
</dbReference>
<proteinExistence type="predicted"/>
<evidence type="ECO:0000256" key="1">
    <source>
        <dbReference type="ARBA" id="ARBA00023125"/>
    </source>
</evidence>
<dbReference type="Gene3D" id="1.10.10.10">
    <property type="entry name" value="Winged helix-like DNA-binding domain superfamily/Winged helix DNA-binding domain"/>
    <property type="match status" value="1"/>
</dbReference>
<comment type="caution">
    <text evidence="2">The sequence shown here is derived from an EMBL/GenBank/DDBJ whole genome shotgun (WGS) entry which is preliminary data.</text>
</comment>
<dbReference type="InterPro" id="IPR000944">
    <property type="entry name" value="Tscrpt_reg_Rrf2"/>
</dbReference>
<dbReference type="RefSeq" id="WP_153471553.1">
    <property type="nucleotide sequence ID" value="NZ_QYAZ01000001.1"/>
</dbReference>
<reference evidence="2 4" key="1">
    <citation type="submission" date="2018-09" db="EMBL/GenBank/DDBJ databases">
        <title>Genome sequence and characterization of the bcs clusters for the production of nanocellulose from the low pH resistant strain Komagataeibacter medellinensis ID13488.</title>
        <authorList>
            <person name="Hernandez-Arriaga A.M."/>
            <person name="Del Cerro C."/>
            <person name="Urbina L."/>
            <person name="Eceiza A."/>
            <person name="Retegi A."/>
            <person name="Prieto M.A."/>
        </authorList>
    </citation>
    <scope>NUCLEOTIDE SEQUENCE [LARGE SCALE GENOMIC DNA]</scope>
    <source>
        <strain evidence="2 4">ID13488</strain>
    </source>
</reference>
<dbReference type="Proteomes" id="UP000427842">
    <property type="component" value="Unassembled WGS sequence"/>
</dbReference>
<sequence>MSSQLSFIHDESPQTLIHLARHEHTHNRTTVRHIAERHNISHNHLVKVVNDLCHHGLLVGTRGRNGGVSLARPPKDINVGHVIRLMETEGEIMAGCAPLHGRPCVLADACRLRHLARQATDAFMAVLDGMSVHDLLS</sequence>
<dbReference type="Pfam" id="PF02082">
    <property type="entry name" value="Rrf2"/>
    <property type="match status" value="1"/>
</dbReference>
<accession>A0ABQ6VRS3</accession>
<evidence type="ECO:0000313" key="4">
    <source>
        <dbReference type="Proteomes" id="UP000427842"/>
    </source>
</evidence>
<evidence type="ECO:0000313" key="3">
    <source>
        <dbReference type="EMBL" id="KAB8122985.1"/>
    </source>
</evidence>
<dbReference type="PANTHER" id="PTHR33221">
    <property type="entry name" value="WINGED HELIX-TURN-HELIX TRANSCRIPTIONAL REGULATOR, RRF2 FAMILY"/>
    <property type="match status" value="1"/>
</dbReference>
<keyword evidence="1" id="KW-0238">DNA-binding</keyword>
<dbReference type="SUPFAM" id="SSF46785">
    <property type="entry name" value="Winged helix' DNA-binding domain"/>
    <property type="match status" value="1"/>
</dbReference>
<name>A0ABQ6VRS3_9PROT</name>
<organism evidence="2 4">
    <name type="scientific">Komagataeibacter medellinensis</name>
    <dbReference type="NCBI Taxonomy" id="1177712"/>
    <lineage>
        <taxon>Bacteria</taxon>
        <taxon>Pseudomonadati</taxon>
        <taxon>Pseudomonadota</taxon>
        <taxon>Alphaproteobacteria</taxon>
        <taxon>Acetobacterales</taxon>
        <taxon>Acetobacteraceae</taxon>
        <taxon>Komagataeibacter</taxon>
    </lineage>
</organism>
<protein>
    <submittedName>
        <fullName evidence="2">Rrf2 family transcriptional regulator</fullName>
    </submittedName>
</protein>
<dbReference type="InterPro" id="IPR036390">
    <property type="entry name" value="WH_DNA-bd_sf"/>
</dbReference>
<dbReference type="NCBIfam" id="TIGR00738">
    <property type="entry name" value="rrf2_super"/>
    <property type="match status" value="1"/>
</dbReference>